<dbReference type="EMBL" id="CP088147">
    <property type="protein sequence ID" value="UTU49027.1"/>
    <property type="molecule type" value="Genomic_DNA"/>
</dbReference>
<dbReference type="Proteomes" id="UP001060070">
    <property type="component" value="Chromosome"/>
</dbReference>
<protein>
    <submittedName>
        <fullName evidence="1">Uncharacterized protein</fullName>
    </submittedName>
</protein>
<accession>A0AB38T212</accession>
<reference evidence="1 2" key="1">
    <citation type="journal article" date="2022" name="Microbiol. Resour. Announc.">
        <title>Complete Genome Sequence of Mesorhizobium ciceri Strain R30, a Rhizobium Used as a Commercial Inoculant for Chickpea in Argentina.</title>
        <authorList>
            <person name="Foresto E."/>
            <person name="Revale S."/>
            <person name="Primo E."/>
            <person name="Nievas F."/>
            <person name="Carezzano E."/>
            <person name="Puente M."/>
            <person name="Alzari P."/>
            <person name="Mart M."/>
            <person name="Ben-Assaya M."/>
            <person name="Mornico D."/>
            <person name="Santoro M."/>
            <person name="Mart F."/>
            <person name="Giordano W."/>
            <person name="Bogino P."/>
        </authorList>
    </citation>
    <scope>NUCLEOTIDE SEQUENCE [LARGE SCALE GENOMIC DNA]</scope>
    <source>
        <strain evidence="1 2">R30</strain>
    </source>
</reference>
<proteinExistence type="predicted"/>
<gene>
    <name evidence="1" type="ORF">LRP29_16035</name>
</gene>
<evidence type="ECO:0000313" key="2">
    <source>
        <dbReference type="Proteomes" id="UP001060070"/>
    </source>
</evidence>
<sequence length="105" mass="11432">MRYDYSARLRDDVRSAVQIAFRKTGIVSITAVAEHVRVRNLAENIALEDVEYLVFQAAQLIGAAIEFDGLTNFDGVAGLFVDGLGGDEGEHVIAQRDRPGPATLQ</sequence>
<dbReference type="AlphaFoldDB" id="A0AB38T212"/>
<name>A0AB38T212_9HYPH</name>
<dbReference type="RefSeq" id="WP_024501611.1">
    <property type="nucleotide sequence ID" value="NZ_CP088147.1"/>
</dbReference>
<evidence type="ECO:0000313" key="1">
    <source>
        <dbReference type="EMBL" id="UTU49027.1"/>
    </source>
</evidence>
<organism evidence="1 2">
    <name type="scientific">Mesorhizobium ciceri</name>
    <dbReference type="NCBI Taxonomy" id="39645"/>
    <lineage>
        <taxon>Bacteria</taxon>
        <taxon>Pseudomonadati</taxon>
        <taxon>Pseudomonadota</taxon>
        <taxon>Alphaproteobacteria</taxon>
        <taxon>Hyphomicrobiales</taxon>
        <taxon>Phyllobacteriaceae</taxon>
        <taxon>Mesorhizobium</taxon>
    </lineage>
</organism>
<keyword evidence="2" id="KW-1185">Reference proteome</keyword>